<gene>
    <name evidence="2" type="ORF">HPT29_021870</name>
</gene>
<sequence length="69" mass="8037">MPDSAEDEQARFEALLAQALGDDDKTLAHRATKNVRSEARHDAVRAKASFERQRDRPAKPRRRRPRRQE</sequence>
<organism evidence="2 3">
    <name type="scientific">Microvirga terrae</name>
    <dbReference type="NCBI Taxonomy" id="2740529"/>
    <lineage>
        <taxon>Bacteria</taxon>
        <taxon>Pseudomonadati</taxon>
        <taxon>Pseudomonadota</taxon>
        <taxon>Alphaproteobacteria</taxon>
        <taxon>Hyphomicrobiales</taxon>
        <taxon>Methylobacteriaceae</taxon>
        <taxon>Microvirga</taxon>
    </lineage>
</organism>
<feature type="compositionally biased region" description="Basic and acidic residues" evidence="1">
    <location>
        <begin position="35"/>
        <end position="58"/>
    </location>
</feature>
<evidence type="ECO:0000313" key="3">
    <source>
        <dbReference type="Proteomes" id="UP001017257"/>
    </source>
</evidence>
<evidence type="ECO:0000256" key="1">
    <source>
        <dbReference type="SAM" id="MobiDB-lite"/>
    </source>
</evidence>
<accession>A0ABY5RSY9</accession>
<name>A0ABY5RSY9_9HYPH</name>
<keyword evidence="3" id="KW-1185">Reference proteome</keyword>
<evidence type="ECO:0000313" key="2">
    <source>
        <dbReference type="EMBL" id="UVF19074.1"/>
    </source>
</evidence>
<reference evidence="2" key="1">
    <citation type="submission" date="2022-08" db="EMBL/GenBank/DDBJ databases">
        <title>Microvirga terrae sp. nov., isolated from soil.</title>
        <authorList>
            <person name="Kim K.H."/>
            <person name="Seo Y.L."/>
            <person name="Kim J.M."/>
            <person name="Lee J.K."/>
            <person name="Han D.M."/>
            <person name="Jeon C.O."/>
        </authorList>
    </citation>
    <scope>NUCLEOTIDE SEQUENCE</scope>
    <source>
        <strain evidence="2">R24</strain>
    </source>
</reference>
<dbReference type="EMBL" id="CP102845">
    <property type="protein sequence ID" value="UVF19074.1"/>
    <property type="molecule type" value="Genomic_DNA"/>
</dbReference>
<dbReference type="RefSeq" id="WP_173948045.1">
    <property type="nucleotide sequence ID" value="NZ_CP102845.1"/>
</dbReference>
<feature type="compositionally biased region" description="Basic residues" evidence="1">
    <location>
        <begin position="59"/>
        <end position="69"/>
    </location>
</feature>
<dbReference type="Proteomes" id="UP001017257">
    <property type="component" value="Chromosome"/>
</dbReference>
<protein>
    <submittedName>
        <fullName evidence="2">Uncharacterized protein</fullName>
    </submittedName>
</protein>
<feature type="region of interest" description="Disordered" evidence="1">
    <location>
        <begin position="32"/>
        <end position="69"/>
    </location>
</feature>
<proteinExistence type="predicted"/>